<accession>A0AAD1XYI3</accession>
<dbReference type="AlphaFoldDB" id="A0AAD1XYI3"/>
<protein>
    <submittedName>
        <fullName evidence="1">Uncharacterized protein</fullName>
    </submittedName>
</protein>
<sequence>MFTLSQLHICYLEECKVFGRTFLSVGSCIIYLTYCFSCPPSKSRGMIRLRSRAAPMDLSQTCDPCQRPYNLPGTHNSQVFRSEENKMFEVSPALFFL</sequence>
<proteinExistence type="predicted"/>
<reference evidence="1" key="1">
    <citation type="submission" date="2023-07" db="EMBL/GenBank/DDBJ databases">
        <authorList>
            <consortium name="AG Swart"/>
            <person name="Singh M."/>
            <person name="Singh A."/>
            <person name="Seah K."/>
            <person name="Emmerich C."/>
        </authorList>
    </citation>
    <scope>NUCLEOTIDE SEQUENCE</scope>
    <source>
        <strain evidence="1">DP1</strain>
    </source>
</reference>
<dbReference type="Proteomes" id="UP001295684">
    <property type="component" value="Unassembled WGS sequence"/>
</dbReference>
<organism evidence="1 2">
    <name type="scientific">Euplotes crassus</name>
    <dbReference type="NCBI Taxonomy" id="5936"/>
    <lineage>
        <taxon>Eukaryota</taxon>
        <taxon>Sar</taxon>
        <taxon>Alveolata</taxon>
        <taxon>Ciliophora</taxon>
        <taxon>Intramacronucleata</taxon>
        <taxon>Spirotrichea</taxon>
        <taxon>Hypotrichia</taxon>
        <taxon>Euplotida</taxon>
        <taxon>Euplotidae</taxon>
        <taxon>Moneuplotes</taxon>
    </lineage>
</organism>
<name>A0AAD1XYI3_EUPCR</name>
<evidence type="ECO:0000313" key="2">
    <source>
        <dbReference type="Proteomes" id="UP001295684"/>
    </source>
</evidence>
<gene>
    <name evidence="1" type="ORF">ECRASSUSDP1_LOCUS22709</name>
</gene>
<keyword evidence="2" id="KW-1185">Reference proteome</keyword>
<dbReference type="EMBL" id="CAMPGE010023303">
    <property type="protein sequence ID" value="CAI2381258.1"/>
    <property type="molecule type" value="Genomic_DNA"/>
</dbReference>
<comment type="caution">
    <text evidence="1">The sequence shown here is derived from an EMBL/GenBank/DDBJ whole genome shotgun (WGS) entry which is preliminary data.</text>
</comment>
<evidence type="ECO:0000313" key="1">
    <source>
        <dbReference type="EMBL" id="CAI2381258.1"/>
    </source>
</evidence>